<dbReference type="AlphaFoldDB" id="A0AA36CF95"/>
<proteinExistence type="predicted"/>
<gene>
    <name evidence="1" type="ORF">MSPICULIGERA_LOCUS5828</name>
</gene>
<name>A0AA36CF95_9BILA</name>
<evidence type="ECO:0000313" key="1">
    <source>
        <dbReference type="EMBL" id="CAJ0567271.1"/>
    </source>
</evidence>
<dbReference type="Proteomes" id="UP001177023">
    <property type="component" value="Unassembled WGS sequence"/>
</dbReference>
<feature type="non-terminal residue" evidence="1">
    <location>
        <position position="1"/>
    </location>
</feature>
<evidence type="ECO:0000313" key="2">
    <source>
        <dbReference type="Proteomes" id="UP001177023"/>
    </source>
</evidence>
<protein>
    <recommendedName>
        <fullName evidence="3">RING-type domain-containing protein</fullName>
    </recommendedName>
</protein>
<accession>A0AA36CF95</accession>
<dbReference type="EMBL" id="CATQJA010001441">
    <property type="protein sequence ID" value="CAJ0567271.1"/>
    <property type="molecule type" value="Genomic_DNA"/>
</dbReference>
<keyword evidence="2" id="KW-1185">Reference proteome</keyword>
<sequence length="893" mass="102474">MAADLGRKDLKPQDAEEIPVVSDAELRPCSQCLQPLGPFRYWNQGCKNLHQVCRACYEARVSEGAVAEEICLTCEKMGVKKKVGAGTSSRKKHAPKEKMPMVTVRLGLDDVARNPEFGHTIGYKTVLISGIERIPEDVQHEHCKQLFKTVARLPLKQFFKCYGHPRFGKVLLTMPTQEAAEKFIERYNGTVFPGYSYVMSMEHETFAKATKARVSAQDVLRELLGGGADVNQPYVTLQRDRTGKSCFINFTSAAAAKKVMLAFHGKPYPNADGLLVITYFKRGGKEDEDFVLELKVAEMEISAEPEAEANELANADTVPEMAMAPEAAIPRERVRTRRVKSDVKKLQDLFTSLEEQGADFRTMLCAWRLPSRSGALHNSAYCPSFRKVLECEAGELITPCAVKIRYQHLHTEGGLMIFIFVLGRECPESLTGDIEKIRIGECTLKCDKFWIGDNLPRLIKDFRDGWLEKLRKSIGDLLPKVSKLAFKRGRIICVWWFTEEFGGRPLEEIFASVLNGLVCNDDNYLEFERFENGNDSVLFLLLDPDVEPKTVQRAIKKIQNGEDHLSCKIFKKPALLRHDLAWKRKTKRSWTLRGRLRARRLALLLGCNVFSSRPRKKRIILWMSFDSDKHQEARIKKFETREIPNNEKDLPFDYCCFCNLFDTDVENASNCVRLPCGHLCCGRCIHFSYPLRYLCELCLHWDKVDSRPLNVNFRNYGILAFEEDVFNEEDMMTCRLCLNRSFHLVRKMDKKTFYWLPDGSLSCPECADNDWVQDIVETTRFMPAMRKLFDYVHNRFAGLHLLWKPEPRRVESIPTSPEPTHLEFCKKDWAEKWACYESKEKALEAEVKALKETSMTRDQNAANQKQAIAQLQQVIAMLQLNDDDKKPEQAELS</sequence>
<organism evidence="1 2">
    <name type="scientific">Mesorhabditis spiculigera</name>
    <dbReference type="NCBI Taxonomy" id="96644"/>
    <lineage>
        <taxon>Eukaryota</taxon>
        <taxon>Metazoa</taxon>
        <taxon>Ecdysozoa</taxon>
        <taxon>Nematoda</taxon>
        <taxon>Chromadorea</taxon>
        <taxon>Rhabditida</taxon>
        <taxon>Rhabditina</taxon>
        <taxon>Rhabditomorpha</taxon>
        <taxon>Rhabditoidea</taxon>
        <taxon>Rhabditidae</taxon>
        <taxon>Mesorhabditinae</taxon>
        <taxon>Mesorhabditis</taxon>
    </lineage>
</organism>
<evidence type="ECO:0008006" key="3">
    <source>
        <dbReference type="Google" id="ProtNLM"/>
    </source>
</evidence>
<reference evidence="1" key="1">
    <citation type="submission" date="2023-06" db="EMBL/GenBank/DDBJ databases">
        <authorList>
            <person name="Delattre M."/>
        </authorList>
    </citation>
    <scope>NUCLEOTIDE SEQUENCE</scope>
    <source>
        <strain evidence="1">AF72</strain>
    </source>
</reference>
<comment type="caution">
    <text evidence="1">The sequence shown here is derived from an EMBL/GenBank/DDBJ whole genome shotgun (WGS) entry which is preliminary data.</text>
</comment>